<organism evidence="2 3">
    <name type="scientific">Helicostylum pulchrum</name>
    <dbReference type="NCBI Taxonomy" id="562976"/>
    <lineage>
        <taxon>Eukaryota</taxon>
        <taxon>Fungi</taxon>
        <taxon>Fungi incertae sedis</taxon>
        <taxon>Mucoromycota</taxon>
        <taxon>Mucoromycotina</taxon>
        <taxon>Mucoromycetes</taxon>
        <taxon>Mucorales</taxon>
        <taxon>Mucorineae</taxon>
        <taxon>Mucoraceae</taxon>
        <taxon>Helicostylum</taxon>
    </lineage>
</organism>
<evidence type="ECO:0000256" key="1">
    <source>
        <dbReference type="SAM" id="MobiDB-lite"/>
    </source>
</evidence>
<reference evidence="2 3" key="1">
    <citation type="submission" date="2024-04" db="EMBL/GenBank/DDBJ databases">
        <title>genome sequences of Mucor flavus KT1a and Helicostylum pulchrum KT1b strains isolation_sourced from the surface of a dry-aged beef.</title>
        <authorList>
            <person name="Toyotome T."/>
            <person name="Hosono M."/>
            <person name="Torimaru M."/>
            <person name="Fukuda K."/>
            <person name="Mikami N."/>
        </authorList>
    </citation>
    <scope>NUCLEOTIDE SEQUENCE [LARGE SCALE GENOMIC DNA]</scope>
    <source>
        <strain evidence="2 3">KT1b</strain>
    </source>
</reference>
<evidence type="ECO:0000313" key="3">
    <source>
        <dbReference type="Proteomes" id="UP001476247"/>
    </source>
</evidence>
<sequence>MFVLTDTVLLGAMTIRKSALAQRREQARAVQLVASYRNEGYRDTEEDDENTVEEDEDTTKEVIRSSIEDMEANGLKATLKEKERYARTLSNTKLTIKESD</sequence>
<feature type="compositionally biased region" description="Acidic residues" evidence="1">
    <location>
        <begin position="44"/>
        <end position="58"/>
    </location>
</feature>
<comment type="caution">
    <text evidence="2">The sequence shown here is derived from an EMBL/GenBank/DDBJ whole genome shotgun (WGS) entry which is preliminary data.</text>
</comment>
<name>A0ABP9YE95_9FUNG</name>
<gene>
    <name evidence="2" type="ORF">HPULCUR_010791</name>
</gene>
<dbReference type="EMBL" id="BAABUJ010000043">
    <property type="protein sequence ID" value="GAA5805276.1"/>
    <property type="molecule type" value="Genomic_DNA"/>
</dbReference>
<feature type="region of interest" description="Disordered" evidence="1">
    <location>
        <begin position="40"/>
        <end position="59"/>
    </location>
</feature>
<protein>
    <submittedName>
        <fullName evidence="2">Uncharacterized protein</fullName>
    </submittedName>
</protein>
<evidence type="ECO:0000313" key="2">
    <source>
        <dbReference type="EMBL" id="GAA5805276.1"/>
    </source>
</evidence>
<accession>A0ABP9YE95</accession>
<keyword evidence="3" id="KW-1185">Reference proteome</keyword>
<dbReference type="Proteomes" id="UP001476247">
    <property type="component" value="Unassembled WGS sequence"/>
</dbReference>
<proteinExistence type="predicted"/>